<dbReference type="FunFam" id="3.30.70.260:FF:000032">
    <property type="entry name" value="UPF0237 protein SP_0238"/>
    <property type="match status" value="1"/>
</dbReference>
<organism evidence="3 4">
    <name type="scientific">Ruminiclostridium hungatei</name>
    <name type="common">Clostridium hungatei</name>
    <dbReference type="NCBI Taxonomy" id="48256"/>
    <lineage>
        <taxon>Bacteria</taxon>
        <taxon>Bacillati</taxon>
        <taxon>Bacillota</taxon>
        <taxon>Clostridia</taxon>
        <taxon>Eubacteriales</taxon>
        <taxon>Oscillospiraceae</taxon>
        <taxon>Ruminiclostridium</taxon>
    </lineage>
</organism>
<dbReference type="STRING" id="48256.CLHUN_23910"/>
<dbReference type="SUPFAM" id="SSF55021">
    <property type="entry name" value="ACT-like"/>
    <property type="match status" value="1"/>
</dbReference>
<dbReference type="PANTHER" id="PTHR34875:SF6">
    <property type="entry name" value="UPF0237 PROTEIN MJ1558"/>
    <property type="match status" value="1"/>
</dbReference>
<gene>
    <name evidence="3" type="ORF">CLHUN_23910</name>
</gene>
<dbReference type="NCBIfam" id="NF001220">
    <property type="entry name" value="PRK00194.1"/>
    <property type="match status" value="1"/>
</dbReference>
<comment type="caution">
    <text evidence="3">The sequence shown here is derived from an EMBL/GenBank/DDBJ whole genome shotgun (WGS) entry which is preliminary data.</text>
</comment>
<reference evidence="3 4" key="1">
    <citation type="submission" date="2017-03" db="EMBL/GenBank/DDBJ databases">
        <title>Genome sequence of Clostridium hungatei DSM 14427.</title>
        <authorList>
            <person name="Poehlein A."/>
            <person name="Daniel R."/>
        </authorList>
    </citation>
    <scope>NUCLEOTIDE SEQUENCE [LARGE SCALE GENOMIC DNA]</scope>
    <source>
        <strain evidence="3 4">DSM 14427</strain>
    </source>
</reference>
<dbReference type="OrthoDB" id="9803078at2"/>
<proteinExistence type="inferred from homology"/>
<evidence type="ECO:0000256" key="1">
    <source>
        <dbReference type="HAMAP-Rule" id="MF_01054"/>
    </source>
</evidence>
<protein>
    <recommendedName>
        <fullName evidence="1">UPF0237 protein CLHUN_23910</fullName>
    </recommendedName>
</protein>
<dbReference type="PROSITE" id="PS51671">
    <property type="entry name" value="ACT"/>
    <property type="match status" value="1"/>
</dbReference>
<dbReference type="InterPro" id="IPR050990">
    <property type="entry name" value="UPF0237/GcvR_regulator"/>
</dbReference>
<dbReference type="InterPro" id="IPR045865">
    <property type="entry name" value="ACT-like_dom_sf"/>
</dbReference>
<evidence type="ECO:0000259" key="2">
    <source>
        <dbReference type="PROSITE" id="PS51671"/>
    </source>
</evidence>
<name>A0A1V4SKB5_RUMHU</name>
<dbReference type="CDD" id="cd04872">
    <property type="entry name" value="ACT_1ZPV"/>
    <property type="match status" value="1"/>
</dbReference>
<dbReference type="PANTHER" id="PTHR34875">
    <property type="entry name" value="UPF0237 PROTEIN MJ1558"/>
    <property type="match status" value="1"/>
</dbReference>
<dbReference type="Pfam" id="PF13740">
    <property type="entry name" value="ACT_6"/>
    <property type="match status" value="1"/>
</dbReference>
<evidence type="ECO:0000313" key="3">
    <source>
        <dbReference type="EMBL" id="OPX43671.1"/>
    </source>
</evidence>
<dbReference type="RefSeq" id="WP_080064822.1">
    <property type="nucleotide sequence ID" value="NZ_MZGX01000015.1"/>
</dbReference>
<dbReference type="Gene3D" id="3.30.70.260">
    <property type="match status" value="1"/>
</dbReference>
<feature type="domain" description="ACT" evidence="2">
    <location>
        <begin position="4"/>
        <end position="78"/>
    </location>
</feature>
<evidence type="ECO:0000313" key="4">
    <source>
        <dbReference type="Proteomes" id="UP000191554"/>
    </source>
</evidence>
<dbReference type="EMBL" id="MZGX01000015">
    <property type="protein sequence ID" value="OPX43671.1"/>
    <property type="molecule type" value="Genomic_DNA"/>
</dbReference>
<dbReference type="HAMAP" id="MF_01054">
    <property type="entry name" value="UPF0237"/>
    <property type="match status" value="1"/>
</dbReference>
<sequence length="89" mass="10028">MRAVITVIGKDRVGIIAGVSNILADSDVNILDITQTILQDVFTMIMLVDISKCNVHFHELSEKLEKKGIELGLKIQIQHEDIFNSMHRI</sequence>
<dbReference type="InterPro" id="IPR002912">
    <property type="entry name" value="ACT_dom"/>
</dbReference>
<dbReference type="Proteomes" id="UP000191554">
    <property type="component" value="Unassembled WGS sequence"/>
</dbReference>
<keyword evidence="4" id="KW-1185">Reference proteome</keyword>
<accession>A0A1V4SKB5</accession>
<dbReference type="AlphaFoldDB" id="A0A1V4SKB5"/>
<comment type="similarity">
    <text evidence="1">Belongs to the UPF0237 family.</text>
</comment>
<dbReference type="InterPro" id="IPR022986">
    <property type="entry name" value="UPF0237_ACT"/>
</dbReference>